<evidence type="ECO:0000313" key="2">
    <source>
        <dbReference type="Proteomes" id="UP000463857"/>
    </source>
</evidence>
<sequence length="178" mass="18918">MAVANSVEHNRQAQRELYGEPLGELLGGVAERLSLTQSRIAAVLGISAPMLSQLMSGQRVKIGNPAAAARLQELVSVSANAEGLTAEQVSERLDQIASASDWVTSTAHRVATPPVPTEAPSAPYRLVQDLFRDVASAADYLAAARSLESAYPQIAELLAVYGAGRTAEAREHYTRNHA</sequence>
<dbReference type="EMBL" id="CP047156">
    <property type="protein sequence ID" value="QHC01422.1"/>
    <property type="molecule type" value="Genomic_DNA"/>
</dbReference>
<dbReference type="InParanoid" id="A0A7L4YQU3"/>
<dbReference type="SUPFAM" id="SSF47413">
    <property type="entry name" value="lambda repressor-like DNA-binding domains"/>
    <property type="match status" value="1"/>
</dbReference>
<gene>
    <name evidence="1" type="ORF">EK0264_14740</name>
</gene>
<dbReference type="GO" id="GO:0003677">
    <property type="term" value="F:DNA binding"/>
    <property type="evidence" value="ECO:0007669"/>
    <property type="project" value="UniProtKB-KW"/>
</dbReference>
<organism evidence="1 2">
    <name type="scientific">Epidermidibacterium keratini</name>
    <dbReference type="NCBI Taxonomy" id="1891644"/>
    <lineage>
        <taxon>Bacteria</taxon>
        <taxon>Bacillati</taxon>
        <taxon>Actinomycetota</taxon>
        <taxon>Actinomycetes</taxon>
        <taxon>Sporichthyales</taxon>
        <taxon>Sporichthyaceae</taxon>
        <taxon>Epidermidibacterium</taxon>
    </lineage>
</organism>
<accession>A0A7L4YQU3</accession>
<dbReference type="KEGG" id="eke:EK0264_14740"/>
<dbReference type="AlphaFoldDB" id="A0A7L4YQU3"/>
<name>A0A7L4YQU3_9ACTN</name>
<keyword evidence="2" id="KW-1185">Reference proteome</keyword>
<protein>
    <submittedName>
        <fullName evidence="1">DNA-binding protein</fullName>
    </submittedName>
</protein>
<keyword evidence="1" id="KW-0238">DNA-binding</keyword>
<dbReference type="Proteomes" id="UP000463857">
    <property type="component" value="Chromosome"/>
</dbReference>
<dbReference type="InterPro" id="IPR010982">
    <property type="entry name" value="Lambda_DNA-bd_dom_sf"/>
</dbReference>
<dbReference type="OrthoDB" id="3680625at2"/>
<dbReference type="Gene3D" id="1.10.260.40">
    <property type="entry name" value="lambda repressor-like DNA-binding domains"/>
    <property type="match status" value="1"/>
</dbReference>
<evidence type="ECO:0000313" key="1">
    <source>
        <dbReference type="EMBL" id="QHC01422.1"/>
    </source>
</evidence>
<proteinExistence type="predicted"/>
<reference evidence="1 2" key="1">
    <citation type="journal article" date="2018" name="Int. J. Syst. Evol. Microbiol.">
        <title>Epidermidibacterium keratini gen. nov., sp. nov., a member of the family Sporichthyaceae, isolated from keratin epidermis.</title>
        <authorList>
            <person name="Lee D.G."/>
            <person name="Trujillo M.E."/>
            <person name="Kang S."/>
            <person name="Nam J.J."/>
            <person name="Kim Y.J."/>
        </authorList>
    </citation>
    <scope>NUCLEOTIDE SEQUENCE [LARGE SCALE GENOMIC DNA]</scope>
    <source>
        <strain evidence="1 2">EPI-7</strain>
    </source>
</reference>